<dbReference type="OrthoDB" id="614848at2759"/>
<dbReference type="SUPFAM" id="SSF52047">
    <property type="entry name" value="RNI-like"/>
    <property type="match status" value="1"/>
</dbReference>
<dbReference type="AlphaFoldDB" id="A0A833RIP0"/>
<protein>
    <submittedName>
        <fullName evidence="2">F-box protein</fullName>
    </submittedName>
</protein>
<organism evidence="2 3">
    <name type="scientific">Carex littledalei</name>
    <dbReference type="NCBI Taxonomy" id="544730"/>
    <lineage>
        <taxon>Eukaryota</taxon>
        <taxon>Viridiplantae</taxon>
        <taxon>Streptophyta</taxon>
        <taxon>Embryophyta</taxon>
        <taxon>Tracheophyta</taxon>
        <taxon>Spermatophyta</taxon>
        <taxon>Magnoliopsida</taxon>
        <taxon>Liliopsida</taxon>
        <taxon>Poales</taxon>
        <taxon>Cyperaceae</taxon>
        <taxon>Cyperoideae</taxon>
        <taxon>Cariceae</taxon>
        <taxon>Carex</taxon>
        <taxon>Carex subgen. Euthyceras</taxon>
    </lineage>
</organism>
<evidence type="ECO:0000313" key="3">
    <source>
        <dbReference type="Proteomes" id="UP000623129"/>
    </source>
</evidence>
<evidence type="ECO:0000259" key="1">
    <source>
        <dbReference type="PROSITE" id="PS50181"/>
    </source>
</evidence>
<dbReference type="PROSITE" id="PS50181">
    <property type="entry name" value="FBOX"/>
    <property type="match status" value="1"/>
</dbReference>
<dbReference type="Pfam" id="PF00646">
    <property type="entry name" value="F-box"/>
    <property type="match status" value="1"/>
</dbReference>
<dbReference type="InterPro" id="IPR055411">
    <property type="entry name" value="LRR_FXL15/At3g58940/PEG3-like"/>
</dbReference>
<dbReference type="CDD" id="cd22160">
    <property type="entry name" value="F-box_AtFBL13-like"/>
    <property type="match status" value="1"/>
</dbReference>
<reference evidence="2" key="1">
    <citation type="submission" date="2020-01" db="EMBL/GenBank/DDBJ databases">
        <title>Genome sequence of Kobresia littledalei, the first chromosome-level genome in the family Cyperaceae.</title>
        <authorList>
            <person name="Qu G."/>
        </authorList>
    </citation>
    <scope>NUCLEOTIDE SEQUENCE</scope>
    <source>
        <strain evidence="2">C.B.Clarke</strain>
        <tissue evidence="2">Leaf</tissue>
    </source>
</reference>
<dbReference type="SUPFAM" id="SSF81383">
    <property type="entry name" value="F-box domain"/>
    <property type="match status" value="1"/>
</dbReference>
<dbReference type="Gene3D" id="3.80.10.10">
    <property type="entry name" value="Ribonuclease Inhibitor"/>
    <property type="match status" value="1"/>
</dbReference>
<dbReference type="Pfam" id="PF24758">
    <property type="entry name" value="LRR_At5g56370"/>
    <property type="match status" value="1"/>
</dbReference>
<dbReference type="InterPro" id="IPR036047">
    <property type="entry name" value="F-box-like_dom_sf"/>
</dbReference>
<dbReference type="SMART" id="SM00256">
    <property type="entry name" value="FBOX"/>
    <property type="match status" value="1"/>
</dbReference>
<proteinExistence type="predicted"/>
<evidence type="ECO:0000313" key="2">
    <source>
        <dbReference type="EMBL" id="KAF3339856.1"/>
    </source>
</evidence>
<dbReference type="Proteomes" id="UP000623129">
    <property type="component" value="Unassembled WGS sequence"/>
</dbReference>
<dbReference type="Gene3D" id="1.20.1280.50">
    <property type="match status" value="1"/>
</dbReference>
<dbReference type="InterPro" id="IPR053197">
    <property type="entry name" value="F-box_SCFL_complex_component"/>
</dbReference>
<dbReference type="PANTHER" id="PTHR34223">
    <property type="entry name" value="OS11G0201299 PROTEIN"/>
    <property type="match status" value="1"/>
</dbReference>
<gene>
    <name evidence="2" type="ORF">FCM35_KLT15627</name>
</gene>
<dbReference type="InterPro" id="IPR053781">
    <property type="entry name" value="F-box_AtFBL13-like"/>
</dbReference>
<dbReference type="PANTHER" id="PTHR34223:SF51">
    <property type="entry name" value="OS06G0556300 PROTEIN"/>
    <property type="match status" value="1"/>
</dbReference>
<name>A0A833RIP0_9POAL</name>
<dbReference type="InterPro" id="IPR032675">
    <property type="entry name" value="LRR_dom_sf"/>
</dbReference>
<accession>A0A833RIP0</accession>
<comment type="caution">
    <text evidence="2">The sequence shown here is derived from an EMBL/GenBank/DDBJ whole genome shotgun (WGS) entry which is preliminary data.</text>
</comment>
<keyword evidence="3" id="KW-1185">Reference proteome</keyword>
<dbReference type="InterPro" id="IPR001810">
    <property type="entry name" value="F-box_dom"/>
</dbReference>
<dbReference type="EMBL" id="SWLB01000003">
    <property type="protein sequence ID" value="KAF3339856.1"/>
    <property type="molecule type" value="Genomic_DNA"/>
</dbReference>
<sequence>MNNSNKCTCMSNDKYDRISSLPDEMLQHILSFLGIQEAVQTSLVSKRWVNLWTSLSHLNFDPHEFVLEDEYRLSTKERKRALNAKYKEFVETLLSRHETSFLDTFLIKILDQDGCSDLVRTCVSYAMKFNPRVFSVEAPFFYKDISASIFSCESIEELWLRKNCNTFQKIPDVVNLPRIRRLQLTQTRLDNRCITRLFSGCPVLEDVSLEGCSGEFSCIFSQKLKYLSLRHCIFLHSYGFMRRFMCVDSCLLGDAVNSVIISHPFHIEFMWKTVATAVVGNTFSFMQNIFRYCDFDDNIGGLLDVTVLELHIKEMKHISGAAVLKLGEFHNLIDLCLGSWCMICNFNSVVLFLEQTPNLLKITLYMCARHCRVEEIGIHQTLDIILAVVRSSKHAEYD</sequence>
<feature type="domain" description="F-box" evidence="1">
    <location>
        <begin position="15"/>
        <end position="63"/>
    </location>
</feature>